<evidence type="ECO:0000256" key="1">
    <source>
        <dbReference type="ARBA" id="ARBA00022679"/>
    </source>
</evidence>
<dbReference type="CDD" id="cd03349">
    <property type="entry name" value="LbH_XAT"/>
    <property type="match status" value="1"/>
</dbReference>
<dbReference type="PANTHER" id="PTHR43300:SF11">
    <property type="entry name" value="ACETYLTRANSFERASE RV3034C-RELATED"/>
    <property type="match status" value="1"/>
</dbReference>
<dbReference type="Proteomes" id="UP000627155">
    <property type="component" value="Chromosome"/>
</dbReference>
<keyword evidence="1" id="KW-0808">Transferase</keyword>
<evidence type="ECO:0000313" key="4">
    <source>
        <dbReference type="Proteomes" id="UP000627155"/>
    </source>
</evidence>
<protein>
    <submittedName>
        <fullName evidence="3">CatB-related O-acetyltransferase</fullName>
    </submittedName>
</protein>
<dbReference type="InterPro" id="IPR050179">
    <property type="entry name" value="Trans_hexapeptide_repeat"/>
</dbReference>
<keyword evidence="4" id="KW-1185">Reference proteome</keyword>
<reference evidence="3 4" key="1">
    <citation type="submission" date="2021-02" db="EMBL/GenBank/DDBJ databases">
        <title>FDA dAtabase for Regulatory Grade micrObial Sequences (FDA-ARGOS): Supporting development and validation of Infectious Disease Dx tests.</title>
        <authorList>
            <person name="Sproer C."/>
            <person name="Gronow S."/>
            <person name="Severitt S."/>
            <person name="Schroder I."/>
            <person name="Tallon L."/>
            <person name="Sadzewicz L."/>
            <person name="Zhao X."/>
            <person name="Boylan J."/>
            <person name="Ott S."/>
            <person name="Bowen H."/>
            <person name="Vavikolanu K."/>
            <person name="Mehta A."/>
            <person name="Aluvathingal J."/>
            <person name="Nadendla S."/>
            <person name="Lowell S."/>
            <person name="Myers T."/>
            <person name="Yan Y."/>
            <person name="Sichtig H."/>
        </authorList>
    </citation>
    <scope>NUCLEOTIDE SEQUENCE [LARGE SCALE GENOMIC DNA]</scope>
    <source>
        <strain evidence="3 4">FDAARGOS_1207</strain>
    </source>
</reference>
<keyword evidence="2" id="KW-0677">Repeat</keyword>
<dbReference type="PANTHER" id="PTHR43300">
    <property type="entry name" value="ACETYLTRANSFERASE"/>
    <property type="match status" value="1"/>
</dbReference>
<sequence>MLKKILINLFPKNFKNENVKINKLAYVTNTNFSGNNYVDRFCRIRNSSFGSYSYIGYNSDINNVQIGNYCSISSDVKIGLNSHPIHLFSTSPIFYSDTNPFGKKINKISYDDSPKITVIKNDVWIGTNVIIMEGISIGNGSIIAAGSVVTKDIGEYEIVGGIPAKIIKKRFDKETIKKLSDSKWWEKDAKELINSQFHL</sequence>
<dbReference type="Gene3D" id="2.160.10.10">
    <property type="entry name" value="Hexapeptide repeat proteins"/>
    <property type="match status" value="1"/>
</dbReference>
<dbReference type="InterPro" id="IPR001451">
    <property type="entry name" value="Hexapep"/>
</dbReference>
<dbReference type="InterPro" id="IPR011004">
    <property type="entry name" value="Trimer_LpxA-like_sf"/>
</dbReference>
<dbReference type="RefSeq" id="WP_204107861.1">
    <property type="nucleotide sequence ID" value="NZ_CBCPHH010000007.1"/>
</dbReference>
<proteinExistence type="predicted"/>
<evidence type="ECO:0000313" key="3">
    <source>
        <dbReference type="EMBL" id="QRO85660.1"/>
    </source>
</evidence>
<evidence type="ECO:0000256" key="2">
    <source>
        <dbReference type="ARBA" id="ARBA00022737"/>
    </source>
</evidence>
<dbReference type="InterPro" id="IPR018357">
    <property type="entry name" value="Hexapep_transf_CS"/>
</dbReference>
<dbReference type="PROSITE" id="PS00101">
    <property type="entry name" value="HEXAPEP_TRANSFERASES"/>
    <property type="match status" value="1"/>
</dbReference>
<dbReference type="Pfam" id="PF00132">
    <property type="entry name" value="Hexapep"/>
    <property type="match status" value="1"/>
</dbReference>
<accession>A0ABX7HGD0</accession>
<gene>
    <name evidence="3" type="ORF">I6J37_02860</name>
</gene>
<dbReference type="EMBL" id="CP069486">
    <property type="protein sequence ID" value="QRO85660.1"/>
    <property type="molecule type" value="Genomic_DNA"/>
</dbReference>
<dbReference type="SUPFAM" id="SSF51161">
    <property type="entry name" value="Trimeric LpxA-like enzymes"/>
    <property type="match status" value="1"/>
</dbReference>
<organism evidence="3 4">
    <name type="scientific">Mammaliicoccus vitulinus</name>
    <dbReference type="NCBI Taxonomy" id="71237"/>
    <lineage>
        <taxon>Bacteria</taxon>
        <taxon>Bacillati</taxon>
        <taxon>Bacillota</taxon>
        <taxon>Bacilli</taxon>
        <taxon>Bacillales</taxon>
        <taxon>Staphylococcaceae</taxon>
        <taxon>Mammaliicoccus</taxon>
    </lineage>
</organism>
<name>A0ABX7HGD0_9STAP</name>